<evidence type="ECO:0000313" key="1">
    <source>
        <dbReference type="EMBL" id="CDM37186.1"/>
    </source>
</evidence>
<sequence>MWVWDYVNGKSHRSHHIQVSESETDGVNLSGGPLVIPFHLLFLRKPQTPRETNVVIDEESLQKIAEWGWDMQFQ</sequence>
<name>W6QMJ6_PENRF</name>
<protein>
    <submittedName>
        <fullName evidence="1">Uncharacterized protein</fullName>
    </submittedName>
</protein>
<reference evidence="1" key="1">
    <citation type="journal article" date="2014" name="Nat. Commun.">
        <title>Multiple recent horizontal transfers of a large genomic region in cheese making fungi.</title>
        <authorList>
            <person name="Cheeseman K."/>
            <person name="Ropars J."/>
            <person name="Renault P."/>
            <person name="Dupont J."/>
            <person name="Gouzy J."/>
            <person name="Branca A."/>
            <person name="Abraham A.L."/>
            <person name="Ceppi M."/>
            <person name="Conseiller E."/>
            <person name="Debuchy R."/>
            <person name="Malagnac F."/>
            <person name="Goarin A."/>
            <person name="Silar P."/>
            <person name="Lacoste S."/>
            <person name="Sallet E."/>
            <person name="Bensimon A."/>
            <person name="Giraud T."/>
            <person name="Brygoo Y."/>
        </authorList>
    </citation>
    <scope>NUCLEOTIDE SEQUENCE [LARGE SCALE GENOMIC DNA]</scope>
    <source>
        <strain evidence="1">FM164</strain>
    </source>
</reference>
<dbReference type="STRING" id="1365484.W6QMJ6"/>
<keyword evidence="2" id="KW-1185">Reference proteome</keyword>
<gene>
    <name evidence="1" type="ORF">PROQFM164_S06g000147</name>
</gene>
<evidence type="ECO:0000313" key="2">
    <source>
        <dbReference type="Proteomes" id="UP000030686"/>
    </source>
</evidence>
<proteinExistence type="predicted"/>
<dbReference type="Proteomes" id="UP000030686">
    <property type="component" value="Unassembled WGS sequence"/>
</dbReference>
<dbReference type="EMBL" id="HG792020">
    <property type="protein sequence ID" value="CDM37186.1"/>
    <property type="molecule type" value="Genomic_DNA"/>
</dbReference>
<dbReference type="OrthoDB" id="76567at2759"/>
<organism evidence="1 2">
    <name type="scientific">Penicillium roqueforti (strain FM164)</name>
    <dbReference type="NCBI Taxonomy" id="1365484"/>
    <lineage>
        <taxon>Eukaryota</taxon>
        <taxon>Fungi</taxon>
        <taxon>Dikarya</taxon>
        <taxon>Ascomycota</taxon>
        <taxon>Pezizomycotina</taxon>
        <taxon>Eurotiomycetes</taxon>
        <taxon>Eurotiomycetidae</taxon>
        <taxon>Eurotiales</taxon>
        <taxon>Aspergillaceae</taxon>
        <taxon>Penicillium</taxon>
    </lineage>
</organism>
<dbReference type="AlphaFoldDB" id="W6QMJ6"/>
<accession>W6QMJ6</accession>